<evidence type="ECO:0000259" key="4">
    <source>
        <dbReference type="Pfam" id="PF13229"/>
    </source>
</evidence>
<dbReference type="PANTHER" id="PTHR40088">
    <property type="entry name" value="PECTATE LYASE (EUROFUNG)"/>
    <property type="match status" value="1"/>
</dbReference>
<dbReference type="PANTHER" id="PTHR40088:SF2">
    <property type="entry name" value="SECRETED SUGAR HYDROLASE"/>
    <property type="match status" value="1"/>
</dbReference>
<dbReference type="InterPro" id="IPR052052">
    <property type="entry name" value="Polysaccharide_Lyase_9"/>
</dbReference>
<reference evidence="5 6" key="1">
    <citation type="submission" date="2012-12" db="EMBL/GenBank/DDBJ databases">
        <title>Novel taxa of Listeriaceae from agricultural environments in the United States.</title>
        <authorList>
            <person name="den Bakker H.C."/>
            <person name="Allred A."/>
            <person name="Warchocki S."/>
            <person name="Wright E.M."/>
            <person name="Burrell A."/>
            <person name="Nightingale K.K."/>
            <person name="Kephart D."/>
            <person name="Wiedmann M."/>
        </authorList>
    </citation>
    <scope>NUCLEOTIDE SEQUENCE [LARGE SCALE GENOMIC DNA]</scope>
    <source>
        <strain evidence="5 6">FSL F6-1183</strain>
    </source>
</reference>
<name>A0A829RB03_LISGR</name>
<proteinExistence type="predicted"/>
<accession>A0A829RB03</accession>
<dbReference type="InterPro" id="IPR011050">
    <property type="entry name" value="Pectin_lyase_fold/virulence"/>
</dbReference>
<comment type="caution">
    <text evidence="5">The sequence shown here is derived from an EMBL/GenBank/DDBJ whole genome shotgun (WGS) entry which is preliminary data.</text>
</comment>
<organism evidence="5 6">
    <name type="scientific">Listeria grayi FSL F6-1183</name>
    <dbReference type="NCBI Taxonomy" id="1265827"/>
    <lineage>
        <taxon>Bacteria</taxon>
        <taxon>Bacillati</taxon>
        <taxon>Bacillota</taxon>
        <taxon>Bacilli</taxon>
        <taxon>Bacillales</taxon>
        <taxon>Listeriaceae</taxon>
        <taxon>Listeria</taxon>
    </lineage>
</organism>
<keyword evidence="5" id="KW-0456">Lyase</keyword>
<evidence type="ECO:0000256" key="2">
    <source>
        <dbReference type="ARBA" id="ARBA00022525"/>
    </source>
</evidence>
<keyword evidence="2" id="KW-0964">Secreted</keyword>
<dbReference type="Proteomes" id="UP000019251">
    <property type="component" value="Unassembled WGS sequence"/>
</dbReference>
<dbReference type="SMART" id="SM00710">
    <property type="entry name" value="PbH1"/>
    <property type="match status" value="6"/>
</dbReference>
<comment type="subcellular location">
    <subcellularLocation>
        <location evidence="1">Secreted</location>
    </subcellularLocation>
</comment>
<keyword evidence="3" id="KW-0732">Signal</keyword>
<dbReference type="InterPro" id="IPR006626">
    <property type="entry name" value="PbH1"/>
</dbReference>
<dbReference type="AlphaFoldDB" id="A0A829RB03"/>
<gene>
    <name evidence="5" type="ORF">LMUR_01702</name>
</gene>
<feature type="domain" description="Right handed beta helix" evidence="4">
    <location>
        <begin position="207"/>
        <end position="388"/>
    </location>
</feature>
<dbReference type="GO" id="GO:0016837">
    <property type="term" value="F:carbon-oxygen lyase activity, acting on polysaccharides"/>
    <property type="evidence" value="ECO:0007669"/>
    <property type="project" value="TreeGrafter"/>
</dbReference>
<dbReference type="Gene3D" id="2.160.20.10">
    <property type="entry name" value="Single-stranded right-handed beta-helix, Pectin lyase-like"/>
    <property type="match status" value="1"/>
</dbReference>
<sequence>MKNWMIVICIVLAGVIWGTIPNQAEAKKELFVSPSGSDNSKGTKNKPLKTISKAAKIAKKGTVVTIKKGTYPEHIVLKNSGTKKEPIIFQAEKPNTVKITGKKKGNQEQLILINNKQYIQIKNIELTNFWTKKEDFTPIAIMVTGKSSHIRIEKTYIHDLGTKHKNGNAHGIAVYGNKPIKDITLVKNKLAHLKLGYSEAMVLNGDVSTFKITDNILTKNDNIGIDIIGGEGVSASKKTDKARNGSILRNNVSYQSSKHNPAYKGEQAAGGIYIDGGENVLIKGNTSHNNDIGIEVASEHKNKVAKDIRVLNNTVRQNNYTGIAVGGYDSSVGGIKNVVISGNILADNDKIGQEAGQLLIQSHITQLKVTNNKLYNKKAGFFISQGEKEKIKAVLSGNKYYLRTGDKFLSTWQGKRITSFSKFKKLTAETGKIIKRK</sequence>
<evidence type="ECO:0000256" key="1">
    <source>
        <dbReference type="ARBA" id="ARBA00004613"/>
    </source>
</evidence>
<evidence type="ECO:0000256" key="3">
    <source>
        <dbReference type="ARBA" id="ARBA00022729"/>
    </source>
</evidence>
<dbReference type="SUPFAM" id="SSF51126">
    <property type="entry name" value="Pectin lyase-like"/>
    <property type="match status" value="1"/>
</dbReference>
<dbReference type="EMBL" id="AODG01000004">
    <property type="protein sequence ID" value="EUJ29781.1"/>
    <property type="molecule type" value="Genomic_DNA"/>
</dbReference>
<dbReference type="InterPro" id="IPR012334">
    <property type="entry name" value="Pectin_lyas_fold"/>
</dbReference>
<protein>
    <submittedName>
        <fullName evidence="5">Pectate lyase</fullName>
    </submittedName>
</protein>
<evidence type="ECO:0000313" key="6">
    <source>
        <dbReference type="Proteomes" id="UP000019251"/>
    </source>
</evidence>
<dbReference type="GO" id="GO:0005576">
    <property type="term" value="C:extracellular region"/>
    <property type="evidence" value="ECO:0007669"/>
    <property type="project" value="UniProtKB-SubCell"/>
</dbReference>
<evidence type="ECO:0000313" key="5">
    <source>
        <dbReference type="EMBL" id="EUJ29781.1"/>
    </source>
</evidence>
<dbReference type="InterPro" id="IPR039448">
    <property type="entry name" value="Beta_helix"/>
</dbReference>
<dbReference type="Pfam" id="PF13229">
    <property type="entry name" value="Beta_helix"/>
    <property type="match status" value="1"/>
</dbReference>
<dbReference type="RefSeq" id="WP_052009063.1">
    <property type="nucleotide sequence ID" value="NZ_AODG01000004.1"/>
</dbReference>